<dbReference type="Gene3D" id="4.10.60.10">
    <property type="entry name" value="Zinc finger, CCHC-type"/>
    <property type="match status" value="1"/>
</dbReference>
<evidence type="ECO:0000313" key="3">
    <source>
        <dbReference type="EMBL" id="PVU89601.1"/>
    </source>
</evidence>
<sequence>MSPSQFEQYVKNCICFACGKKGHLKTMCPKNYRQLKNFNIIEASENSADFRKSIKHTGRENSILINLKPPKLPNKLIKYVSFSDPLLLKPLPLPLPTLTLLASCFIHFLRLFNLSPETPAQVWNHFCCSVLTSSTVTGLNAIFALMRRFKNSTRPTSPSIF</sequence>
<evidence type="ECO:0000313" key="4">
    <source>
        <dbReference type="Proteomes" id="UP000245383"/>
    </source>
</evidence>
<dbReference type="PROSITE" id="PS50158">
    <property type="entry name" value="ZF_CCHC"/>
    <property type="match status" value="1"/>
</dbReference>
<protein>
    <recommendedName>
        <fullName evidence="2">CCHC-type domain-containing protein</fullName>
    </recommendedName>
</protein>
<dbReference type="GO" id="GO:0008270">
    <property type="term" value="F:zinc ion binding"/>
    <property type="evidence" value="ECO:0007669"/>
    <property type="project" value="UniProtKB-KW"/>
</dbReference>
<organism evidence="3 4">
    <name type="scientific">Smittium simulii</name>
    <dbReference type="NCBI Taxonomy" id="133385"/>
    <lineage>
        <taxon>Eukaryota</taxon>
        <taxon>Fungi</taxon>
        <taxon>Fungi incertae sedis</taxon>
        <taxon>Zoopagomycota</taxon>
        <taxon>Kickxellomycotina</taxon>
        <taxon>Harpellomycetes</taxon>
        <taxon>Harpellales</taxon>
        <taxon>Legeriomycetaceae</taxon>
        <taxon>Smittium</taxon>
    </lineage>
</organism>
<dbReference type="GO" id="GO:0003676">
    <property type="term" value="F:nucleic acid binding"/>
    <property type="evidence" value="ECO:0007669"/>
    <property type="project" value="InterPro"/>
</dbReference>
<evidence type="ECO:0000259" key="2">
    <source>
        <dbReference type="PROSITE" id="PS50158"/>
    </source>
</evidence>
<feature type="domain" description="CCHC-type" evidence="2">
    <location>
        <begin position="15"/>
        <end position="30"/>
    </location>
</feature>
<keyword evidence="1" id="KW-0862">Zinc</keyword>
<comment type="caution">
    <text evidence="3">The sequence shown here is derived from an EMBL/GenBank/DDBJ whole genome shotgun (WGS) entry which is preliminary data.</text>
</comment>
<dbReference type="STRING" id="133385.A0A2T9YBA1"/>
<gene>
    <name evidence="3" type="ORF">BB561_005278</name>
</gene>
<keyword evidence="4" id="KW-1185">Reference proteome</keyword>
<dbReference type="OrthoDB" id="6492514at2759"/>
<dbReference type="InterPro" id="IPR001878">
    <property type="entry name" value="Znf_CCHC"/>
</dbReference>
<keyword evidence="1" id="KW-0863">Zinc-finger</keyword>
<name>A0A2T9YBA1_9FUNG</name>
<dbReference type="SMART" id="SM00343">
    <property type="entry name" value="ZnF_C2HC"/>
    <property type="match status" value="1"/>
</dbReference>
<proteinExistence type="predicted"/>
<reference evidence="3 4" key="1">
    <citation type="journal article" date="2018" name="MBio">
        <title>Comparative Genomics Reveals the Core Gene Toolbox for the Fungus-Insect Symbiosis.</title>
        <authorList>
            <person name="Wang Y."/>
            <person name="Stata M."/>
            <person name="Wang W."/>
            <person name="Stajich J.E."/>
            <person name="White M.M."/>
            <person name="Moncalvo J.M."/>
        </authorList>
    </citation>
    <scope>NUCLEOTIDE SEQUENCE [LARGE SCALE GENOMIC DNA]</scope>
    <source>
        <strain evidence="3 4">SWE-8-4</strain>
    </source>
</reference>
<evidence type="ECO:0000256" key="1">
    <source>
        <dbReference type="PROSITE-ProRule" id="PRU00047"/>
    </source>
</evidence>
<dbReference type="EMBL" id="MBFR01000306">
    <property type="protein sequence ID" value="PVU89601.1"/>
    <property type="molecule type" value="Genomic_DNA"/>
</dbReference>
<accession>A0A2T9YBA1</accession>
<dbReference type="Proteomes" id="UP000245383">
    <property type="component" value="Unassembled WGS sequence"/>
</dbReference>
<keyword evidence="1" id="KW-0479">Metal-binding</keyword>
<dbReference type="SUPFAM" id="SSF57756">
    <property type="entry name" value="Retrovirus zinc finger-like domains"/>
    <property type="match status" value="1"/>
</dbReference>
<dbReference type="InterPro" id="IPR036875">
    <property type="entry name" value="Znf_CCHC_sf"/>
</dbReference>
<dbReference type="AlphaFoldDB" id="A0A2T9YBA1"/>